<dbReference type="InterPro" id="IPR011990">
    <property type="entry name" value="TPR-like_helical_dom_sf"/>
</dbReference>
<sequence length="774" mass="86814">MLAVLSILAWVQLVATTDAFSPVSSQSRSLLTQYEHTLDRRNRIQVGPVFATKGGGGSVTANKGKNISASLKSSGNKSTAKRHNNNRSKRRSNTKKSSRRRYKRTSRPYANYNTEELKQLTEYHLSKSIPSEKANDNQETTLIGDMSAEQMQEFAKLISSWSKLSTNNRGERTLAAEMSEQCLRELIEEKLAGNKRMIQFMNADMYHSVIRAWLKTNSHVDLLHATSLLDLMERTHKGEDKISSNSIRCYATVLDGWCKSRYSGAEVKAEELLHRMSQRCAGEIDVRYYNNVMNRIAVSGKKDAGKQAERLLNVLIESYKKGKGNVVPDRSSFNTVIKAYARTPANTKNGKHAAKDARRILSMMEDAASSGLGGIARILNLIKGNLGIKPDTVTYNAVIKVWGRCGSRQAGERSEALLRKMFKLYEEGNADVRPDDVTFNSVIHNIANSNEPDSPKRANRLLEQMEQSYEAGIIAAKPDIISYNSVLDAFAKSRRPGAAADAEEMLDNLENSYDSGVWNIEPDVYSYNIVISAWGKRGEAHKAVALLDRMTSGPLKGKTAIKPDTTTYNSVLNAWSQSSDRNAPVKALGLLEIMFRLYEGVINAFSKSKFPGKSREARNLLRRMKKLYEQGEKKMQPNVYVYAAVLNTCAYAFGRNEEKEEALKVGIETYEELQSSNIEANHVVYGSFIRLCRKLMPMDDARRNHFITRAFRQCCSDGMVGEYVLKQLRAVPDVYTSMLQSYIVDVNVPIEDLSLPKKWSRNVGIEGRIGLDEC</sequence>
<name>A0AAD8YGR7_9STRA</name>
<proteinExistence type="predicted"/>
<feature type="repeat" description="PPR" evidence="2">
    <location>
        <begin position="523"/>
        <end position="557"/>
    </location>
</feature>
<comment type="caution">
    <text evidence="5">The sequence shown here is derived from an EMBL/GenBank/DDBJ whole genome shotgun (WGS) entry which is preliminary data.</text>
</comment>
<dbReference type="EMBL" id="JATAAI010000005">
    <property type="protein sequence ID" value="KAK1745668.1"/>
    <property type="molecule type" value="Genomic_DNA"/>
</dbReference>
<dbReference type="InterPro" id="IPR002885">
    <property type="entry name" value="PPR_rpt"/>
</dbReference>
<dbReference type="Pfam" id="PF13041">
    <property type="entry name" value="PPR_2"/>
    <property type="match status" value="1"/>
</dbReference>
<accession>A0AAD8YGR7</accession>
<feature type="chain" id="PRO_5042032466" evidence="4">
    <location>
        <begin position="20"/>
        <end position="774"/>
    </location>
</feature>
<organism evidence="5 6">
    <name type="scientific">Skeletonema marinoi</name>
    <dbReference type="NCBI Taxonomy" id="267567"/>
    <lineage>
        <taxon>Eukaryota</taxon>
        <taxon>Sar</taxon>
        <taxon>Stramenopiles</taxon>
        <taxon>Ochrophyta</taxon>
        <taxon>Bacillariophyta</taxon>
        <taxon>Coscinodiscophyceae</taxon>
        <taxon>Thalassiosirophycidae</taxon>
        <taxon>Thalassiosirales</taxon>
        <taxon>Skeletonemataceae</taxon>
        <taxon>Skeletonema</taxon>
        <taxon>Skeletonema marinoi-dohrnii complex</taxon>
    </lineage>
</organism>
<dbReference type="PROSITE" id="PS51375">
    <property type="entry name" value="PPR"/>
    <property type="match status" value="1"/>
</dbReference>
<feature type="region of interest" description="Disordered" evidence="3">
    <location>
        <begin position="48"/>
        <end position="111"/>
    </location>
</feature>
<reference evidence="5" key="1">
    <citation type="submission" date="2023-06" db="EMBL/GenBank/DDBJ databases">
        <title>Survivors Of The Sea: Transcriptome response of Skeletonema marinoi to long-term dormancy.</title>
        <authorList>
            <person name="Pinder M.I.M."/>
            <person name="Kourtchenko O."/>
            <person name="Robertson E.K."/>
            <person name="Larsson T."/>
            <person name="Maumus F."/>
            <person name="Osuna-Cruz C.M."/>
            <person name="Vancaester E."/>
            <person name="Stenow R."/>
            <person name="Vandepoele K."/>
            <person name="Ploug H."/>
            <person name="Bruchert V."/>
            <person name="Godhe A."/>
            <person name="Topel M."/>
        </authorList>
    </citation>
    <scope>NUCLEOTIDE SEQUENCE</scope>
    <source>
        <strain evidence="5">R05AC</strain>
    </source>
</reference>
<evidence type="ECO:0000313" key="5">
    <source>
        <dbReference type="EMBL" id="KAK1745668.1"/>
    </source>
</evidence>
<dbReference type="Gene3D" id="1.25.40.10">
    <property type="entry name" value="Tetratricopeptide repeat domain"/>
    <property type="match status" value="3"/>
</dbReference>
<feature type="compositionally biased region" description="Basic residues" evidence="3">
    <location>
        <begin position="79"/>
        <end position="106"/>
    </location>
</feature>
<keyword evidence="1" id="KW-0677">Repeat</keyword>
<evidence type="ECO:0000256" key="1">
    <source>
        <dbReference type="ARBA" id="ARBA00022737"/>
    </source>
</evidence>
<dbReference type="AlphaFoldDB" id="A0AAD8YGR7"/>
<dbReference type="PANTHER" id="PTHR47447">
    <property type="entry name" value="OS03G0856100 PROTEIN"/>
    <property type="match status" value="1"/>
</dbReference>
<evidence type="ECO:0000256" key="2">
    <source>
        <dbReference type="PROSITE-ProRule" id="PRU00708"/>
    </source>
</evidence>
<evidence type="ECO:0000256" key="3">
    <source>
        <dbReference type="SAM" id="MobiDB-lite"/>
    </source>
</evidence>
<protein>
    <submittedName>
        <fullName evidence="5">Pentatricopeptide repeat-containing protein</fullName>
    </submittedName>
</protein>
<dbReference type="Proteomes" id="UP001224775">
    <property type="component" value="Unassembled WGS sequence"/>
</dbReference>
<evidence type="ECO:0000313" key="6">
    <source>
        <dbReference type="Proteomes" id="UP001224775"/>
    </source>
</evidence>
<keyword evidence="4" id="KW-0732">Signal</keyword>
<dbReference type="PANTHER" id="PTHR47447:SF17">
    <property type="entry name" value="OS12G0638900 PROTEIN"/>
    <property type="match status" value="1"/>
</dbReference>
<feature type="signal peptide" evidence="4">
    <location>
        <begin position="1"/>
        <end position="19"/>
    </location>
</feature>
<gene>
    <name evidence="5" type="ORF">QTG54_003592</name>
</gene>
<feature type="compositionally biased region" description="Polar residues" evidence="3">
    <location>
        <begin position="59"/>
        <end position="78"/>
    </location>
</feature>
<dbReference type="NCBIfam" id="TIGR00756">
    <property type="entry name" value="PPR"/>
    <property type="match status" value="1"/>
</dbReference>
<keyword evidence="6" id="KW-1185">Reference proteome</keyword>
<evidence type="ECO:0000256" key="4">
    <source>
        <dbReference type="SAM" id="SignalP"/>
    </source>
</evidence>